<dbReference type="InterPro" id="IPR040570">
    <property type="entry name" value="LAL_C2"/>
</dbReference>
<dbReference type="GO" id="GO:0016874">
    <property type="term" value="F:ligase activity"/>
    <property type="evidence" value="ECO:0007669"/>
    <property type="project" value="UniProtKB-KW"/>
</dbReference>
<evidence type="ECO:0000256" key="2">
    <source>
        <dbReference type="ARBA" id="ARBA00022741"/>
    </source>
</evidence>
<keyword evidence="1" id="KW-0436">Ligase</keyword>
<evidence type="ECO:0000313" key="6">
    <source>
        <dbReference type="EMBL" id="MUN36785.1"/>
    </source>
</evidence>
<dbReference type="EMBL" id="WOFH01000003">
    <property type="protein sequence ID" value="MUN36785.1"/>
    <property type="molecule type" value="Genomic_DNA"/>
</dbReference>
<name>A0A7K1KXS3_9ACTN</name>
<dbReference type="GO" id="GO:0005524">
    <property type="term" value="F:ATP binding"/>
    <property type="evidence" value="ECO:0007669"/>
    <property type="project" value="UniProtKB-UniRule"/>
</dbReference>
<dbReference type="PROSITE" id="PS50975">
    <property type="entry name" value="ATP_GRASP"/>
    <property type="match status" value="1"/>
</dbReference>
<protein>
    <submittedName>
        <fullName evidence="6">ATP-grasp domain-containing protein</fullName>
    </submittedName>
</protein>
<dbReference type="SUPFAM" id="SSF56059">
    <property type="entry name" value="Glutathione synthetase ATP-binding domain-like"/>
    <property type="match status" value="1"/>
</dbReference>
<evidence type="ECO:0000256" key="3">
    <source>
        <dbReference type="ARBA" id="ARBA00022840"/>
    </source>
</evidence>
<proteinExistence type="predicted"/>
<dbReference type="InterPro" id="IPR011761">
    <property type="entry name" value="ATP-grasp"/>
</dbReference>
<dbReference type="Gene3D" id="3.30.470.20">
    <property type="entry name" value="ATP-grasp fold, B domain"/>
    <property type="match status" value="1"/>
</dbReference>
<keyword evidence="3 4" id="KW-0067">ATP-binding</keyword>
<keyword evidence="2 4" id="KW-0547">Nucleotide-binding</keyword>
<feature type="domain" description="ATP-grasp" evidence="5">
    <location>
        <begin position="128"/>
        <end position="318"/>
    </location>
</feature>
<dbReference type="PANTHER" id="PTHR43585:SF2">
    <property type="entry name" value="ATP-GRASP ENZYME FSQD"/>
    <property type="match status" value="1"/>
</dbReference>
<dbReference type="Proteomes" id="UP000432015">
    <property type="component" value="Unassembled WGS sequence"/>
</dbReference>
<comment type="caution">
    <text evidence="6">The sequence shown here is derived from an EMBL/GenBank/DDBJ whole genome shotgun (WGS) entry which is preliminary data.</text>
</comment>
<dbReference type="GO" id="GO:0046872">
    <property type="term" value="F:metal ion binding"/>
    <property type="evidence" value="ECO:0007669"/>
    <property type="project" value="InterPro"/>
</dbReference>
<dbReference type="InterPro" id="IPR052032">
    <property type="entry name" value="ATP-dep_AA_Ligase"/>
</dbReference>
<dbReference type="Pfam" id="PF18603">
    <property type="entry name" value="LAL_C2"/>
    <property type="match status" value="1"/>
</dbReference>
<dbReference type="Pfam" id="PF13535">
    <property type="entry name" value="ATP-grasp_4"/>
    <property type="match status" value="1"/>
</dbReference>
<dbReference type="PANTHER" id="PTHR43585">
    <property type="entry name" value="FUMIPYRROLE BIOSYNTHESIS PROTEIN C"/>
    <property type="match status" value="1"/>
</dbReference>
<gene>
    <name evidence="6" type="ORF">GNZ18_09270</name>
</gene>
<evidence type="ECO:0000259" key="5">
    <source>
        <dbReference type="PROSITE" id="PS50975"/>
    </source>
</evidence>
<organism evidence="6 7">
    <name type="scientific">Actinomadura litoris</name>
    <dbReference type="NCBI Taxonomy" id="2678616"/>
    <lineage>
        <taxon>Bacteria</taxon>
        <taxon>Bacillati</taxon>
        <taxon>Actinomycetota</taxon>
        <taxon>Actinomycetes</taxon>
        <taxon>Streptosporangiales</taxon>
        <taxon>Thermomonosporaceae</taxon>
        <taxon>Actinomadura</taxon>
    </lineage>
</organism>
<dbReference type="AlphaFoldDB" id="A0A7K1KXS3"/>
<keyword evidence="7" id="KW-1185">Reference proteome</keyword>
<accession>A0A7K1KXS3</accession>
<sequence>MTSLPDAPRLLFVGGARAVSHSRDIVTDALTQARDRGIRTHIINRAETLDVTADVNALADEVSVVDPDDPAACVRWARERLARGERFDLVMGLRDTVLASAADVAAVVGAPGNPPDAARRARTKDTCRTALAAAGFRQPAVRLCHGLDDAAAFVAEAPGPWVVKPRDSTASIGVRKVTAPADLRAAVEALPSQDEFLVEQFVEGPEFSVEGVFLGGRPHVLAVTAKTKLPPPHFVEIGHVLPADLPEPGRRRIDDEVTSALTALGLRFGPFHVELWLTAEGVVLGEVHARPGGDWLHRLLTYAVPGLEMFGPIYDDALGRPVEPAPPVTRAAAAYFLAPAPGRLTEVRGWSGLLAHPAVLHAELTVRPGDVLPATHRESSDRAGAVVVGAETSAEARALALKLAGSIEFVTG</sequence>
<dbReference type="RefSeq" id="WP_156215843.1">
    <property type="nucleotide sequence ID" value="NZ_WOFH01000003.1"/>
</dbReference>
<evidence type="ECO:0000256" key="1">
    <source>
        <dbReference type="ARBA" id="ARBA00022598"/>
    </source>
</evidence>
<evidence type="ECO:0000256" key="4">
    <source>
        <dbReference type="PROSITE-ProRule" id="PRU00409"/>
    </source>
</evidence>
<reference evidence="6 7" key="1">
    <citation type="submission" date="2019-11" db="EMBL/GenBank/DDBJ databases">
        <authorList>
            <person name="Cao P."/>
        </authorList>
    </citation>
    <scope>NUCLEOTIDE SEQUENCE [LARGE SCALE GENOMIC DNA]</scope>
    <source>
        <strain evidence="6 7">NEAU-AAG5</strain>
    </source>
</reference>
<evidence type="ECO:0000313" key="7">
    <source>
        <dbReference type="Proteomes" id="UP000432015"/>
    </source>
</evidence>